<dbReference type="Proteomes" id="UP000314294">
    <property type="component" value="Unassembled WGS sequence"/>
</dbReference>
<organism evidence="1 2">
    <name type="scientific">Liparis tanakae</name>
    <name type="common">Tanaka's snailfish</name>
    <dbReference type="NCBI Taxonomy" id="230148"/>
    <lineage>
        <taxon>Eukaryota</taxon>
        <taxon>Metazoa</taxon>
        <taxon>Chordata</taxon>
        <taxon>Craniata</taxon>
        <taxon>Vertebrata</taxon>
        <taxon>Euteleostomi</taxon>
        <taxon>Actinopterygii</taxon>
        <taxon>Neopterygii</taxon>
        <taxon>Teleostei</taxon>
        <taxon>Neoteleostei</taxon>
        <taxon>Acanthomorphata</taxon>
        <taxon>Eupercaria</taxon>
        <taxon>Perciformes</taxon>
        <taxon>Cottioidei</taxon>
        <taxon>Cottales</taxon>
        <taxon>Liparidae</taxon>
        <taxon>Liparis</taxon>
    </lineage>
</organism>
<evidence type="ECO:0000313" key="2">
    <source>
        <dbReference type="Proteomes" id="UP000314294"/>
    </source>
</evidence>
<dbReference type="AlphaFoldDB" id="A0A4Z2E116"/>
<dbReference type="EMBL" id="SRLO01022579">
    <property type="protein sequence ID" value="TNN22419.1"/>
    <property type="molecule type" value="Genomic_DNA"/>
</dbReference>
<name>A0A4Z2E116_9TELE</name>
<gene>
    <name evidence="1" type="ORF">EYF80_067467</name>
</gene>
<accession>A0A4Z2E116</accession>
<sequence length="125" mass="13967">MQLPKTFVQNPCIINQKVVTINEWAELIHAWTWTAQPLNKALCGATGSVNDSTEAVALCGATGLVRDLTEIMDNNKIKFDETLRIDPQEKVEDIKTDCLKLQNTEKSQTIKGLNNDLEVLIDVQN</sequence>
<proteinExistence type="predicted"/>
<keyword evidence="2" id="KW-1185">Reference proteome</keyword>
<comment type="caution">
    <text evidence="1">The sequence shown here is derived from an EMBL/GenBank/DDBJ whole genome shotgun (WGS) entry which is preliminary data.</text>
</comment>
<evidence type="ECO:0000313" key="1">
    <source>
        <dbReference type="EMBL" id="TNN22419.1"/>
    </source>
</evidence>
<reference evidence="1 2" key="1">
    <citation type="submission" date="2019-03" db="EMBL/GenBank/DDBJ databases">
        <title>First draft genome of Liparis tanakae, snailfish: a comprehensive survey of snailfish specific genes.</title>
        <authorList>
            <person name="Kim W."/>
            <person name="Song I."/>
            <person name="Jeong J.-H."/>
            <person name="Kim D."/>
            <person name="Kim S."/>
            <person name="Ryu S."/>
            <person name="Song J.Y."/>
            <person name="Lee S.K."/>
        </authorList>
    </citation>
    <scope>NUCLEOTIDE SEQUENCE [LARGE SCALE GENOMIC DNA]</scope>
    <source>
        <tissue evidence="1">Muscle</tissue>
    </source>
</reference>
<protein>
    <submittedName>
        <fullName evidence="1">Uncharacterized protein</fullName>
    </submittedName>
</protein>